<dbReference type="Pfam" id="PF01222">
    <property type="entry name" value="ERG4_ERG24"/>
    <property type="match status" value="1"/>
</dbReference>
<evidence type="ECO:0000313" key="8">
    <source>
        <dbReference type="Proteomes" id="UP001283361"/>
    </source>
</evidence>
<organism evidence="7 8">
    <name type="scientific">Elysia crispata</name>
    <name type="common">lettuce slug</name>
    <dbReference type="NCBI Taxonomy" id="231223"/>
    <lineage>
        <taxon>Eukaryota</taxon>
        <taxon>Metazoa</taxon>
        <taxon>Spiralia</taxon>
        <taxon>Lophotrochozoa</taxon>
        <taxon>Mollusca</taxon>
        <taxon>Gastropoda</taxon>
        <taxon>Heterobranchia</taxon>
        <taxon>Euthyneura</taxon>
        <taxon>Panpulmonata</taxon>
        <taxon>Sacoglossa</taxon>
        <taxon>Placobranchoidea</taxon>
        <taxon>Plakobranchidae</taxon>
        <taxon>Elysia</taxon>
    </lineage>
</organism>
<evidence type="ECO:0000256" key="5">
    <source>
        <dbReference type="ARBA" id="ARBA00023136"/>
    </source>
</evidence>
<name>A0AAE0Y4T2_9GAST</name>
<feature type="transmembrane region" description="Helical" evidence="6">
    <location>
        <begin position="223"/>
        <end position="244"/>
    </location>
</feature>
<feature type="transmembrane region" description="Helical" evidence="6">
    <location>
        <begin position="21"/>
        <end position="46"/>
    </location>
</feature>
<comment type="subcellular location">
    <subcellularLocation>
        <location evidence="1">Membrane</location>
        <topology evidence="1">Multi-pass membrane protein</topology>
    </subcellularLocation>
</comment>
<dbReference type="GO" id="GO:0050613">
    <property type="term" value="F:Delta14-sterol reductase activity"/>
    <property type="evidence" value="ECO:0007669"/>
    <property type="project" value="TreeGrafter"/>
</dbReference>
<dbReference type="AlphaFoldDB" id="A0AAE0Y4T2"/>
<evidence type="ECO:0000256" key="1">
    <source>
        <dbReference type="ARBA" id="ARBA00004141"/>
    </source>
</evidence>
<feature type="transmembrane region" description="Helical" evidence="6">
    <location>
        <begin position="135"/>
        <end position="156"/>
    </location>
</feature>
<dbReference type="EMBL" id="JAWDGP010006922">
    <property type="protein sequence ID" value="KAK3732988.1"/>
    <property type="molecule type" value="Genomic_DNA"/>
</dbReference>
<feature type="transmembrane region" description="Helical" evidence="6">
    <location>
        <begin position="290"/>
        <end position="308"/>
    </location>
</feature>
<evidence type="ECO:0000256" key="4">
    <source>
        <dbReference type="ARBA" id="ARBA00022989"/>
    </source>
</evidence>
<protein>
    <recommendedName>
        <fullName evidence="9">Delta(14)-sterol reductase</fullName>
    </recommendedName>
</protein>
<evidence type="ECO:0000256" key="2">
    <source>
        <dbReference type="ARBA" id="ARBA00005402"/>
    </source>
</evidence>
<dbReference type="PANTHER" id="PTHR21257:SF52">
    <property type="entry name" value="DELTA(14)-STEROL REDUCTASE TM7SF2"/>
    <property type="match status" value="1"/>
</dbReference>
<dbReference type="GO" id="GO:0005637">
    <property type="term" value="C:nuclear inner membrane"/>
    <property type="evidence" value="ECO:0007669"/>
    <property type="project" value="TreeGrafter"/>
</dbReference>
<dbReference type="InterPro" id="IPR001171">
    <property type="entry name" value="ERG24_DHCR-like"/>
</dbReference>
<feature type="transmembrane region" description="Helical" evidence="6">
    <location>
        <begin position="356"/>
        <end position="384"/>
    </location>
</feature>
<feature type="transmembrane region" description="Helical" evidence="6">
    <location>
        <begin position="168"/>
        <end position="185"/>
    </location>
</feature>
<accession>A0AAE0Y4T2</accession>
<feature type="transmembrane region" description="Helical" evidence="6">
    <location>
        <begin position="256"/>
        <end position="278"/>
    </location>
</feature>
<comment type="caution">
    <text evidence="7">The sequence shown here is derived from an EMBL/GenBank/DDBJ whole genome shotgun (WGS) entry which is preliminary data.</text>
</comment>
<gene>
    <name evidence="7" type="ORF">RRG08_002594</name>
</gene>
<evidence type="ECO:0000256" key="3">
    <source>
        <dbReference type="ARBA" id="ARBA00022692"/>
    </source>
</evidence>
<dbReference type="GO" id="GO:0005789">
    <property type="term" value="C:endoplasmic reticulum membrane"/>
    <property type="evidence" value="ECO:0007669"/>
    <property type="project" value="TreeGrafter"/>
</dbReference>
<comment type="similarity">
    <text evidence="2">Belongs to the ERG4/ERG24 family.</text>
</comment>
<reference evidence="7" key="1">
    <citation type="journal article" date="2023" name="G3 (Bethesda)">
        <title>A reference genome for the long-term kleptoplast-retaining sea slug Elysia crispata morphotype clarki.</title>
        <authorList>
            <person name="Eastman K.E."/>
            <person name="Pendleton A.L."/>
            <person name="Shaikh M.A."/>
            <person name="Suttiyut T."/>
            <person name="Ogas R."/>
            <person name="Tomko P."/>
            <person name="Gavelis G."/>
            <person name="Widhalm J.R."/>
            <person name="Wisecaver J.H."/>
        </authorList>
    </citation>
    <scope>NUCLEOTIDE SEQUENCE</scope>
    <source>
        <strain evidence="7">ECLA1</strain>
    </source>
</reference>
<feature type="transmembrane region" description="Helical" evidence="6">
    <location>
        <begin position="191"/>
        <end position="211"/>
    </location>
</feature>
<dbReference type="Gene3D" id="1.20.120.1630">
    <property type="match status" value="1"/>
</dbReference>
<keyword evidence="3 6" id="KW-0812">Transmembrane</keyword>
<keyword evidence="5 6" id="KW-0472">Membrane</keyword>
<sequence>MPPYKKQRYDRTLKREVVTPCVSWQYRIAALCTMFGGPFLLLYMIIRCEKNQCVLFQLPVVLPNHLSAYFSQTAIWLVLGFIVLMYLISSSKPSYNNEEIRGVLPSFSALLTLSLILVALTLAKPELISVLHGEYLRLFTVTLVFCVILNTTLFLLAQTNVITKEKDYCLPMAFFFGNLTQYVFGRVELKFFLYAHVGIIAWGLLDLLILLNAVLEGNVTAPLIFIAVSQYIIVAHTVFFENFLRSRPFMETEGLGFFWMLRVLLYLPFLHSLPVYYAAVTEVTLTKPALMANCVFFLFGFVIYITSIHQKENFVADPAAYKNLRSLPYFPGKRVMVSGYWGIVQKPDYLGYMIMWMAWALACGLSGLAILVLLVIYASMLLMLQQSIRLKKTKYGNAWSRYMSQVPYKLIPHIF</sequence>
<keyword evidence="8" id="KW-1185">Reference proteome</keyword>
<evidence type="ECO:0000256" key="6">
    <source>
        <dbReference type="SAM" id="Phobius"/>
    </source>
</evidence>
<dbReference type="Proteomes" id="UP001283361">
    <property type="component" value="Unassembled WGS sequence"/>
</dbReference>
<dbReference type="GO" id="GO:0006695">
    <property type="term" value="P:cholesterol biosynthetic process"/>
    <property type="evidence" value="ECO:0007669"/>
    <property type="project" value="TreeGrafter"/>
</dbReference>
<feature type="transmembrane region" description="Helical" evidence="6">
    <location>
        <begin position="100"/>
        <end position="123"/>
    </location>
</feature>
<proteinExistence type="inferred from homology"/>
<feature type="transmembrane region" description="Helical" evidence="6">
    <location>
        <begin position="66"/>
        <end position="88"/>
    </location>
</feature>
<evidence type="ECO:0000313" key="7">
    <source>
        <dbReference type="EMBL" id="KAK3732988.1"/>
    </source>
</evidence>
<keyword evidence="4 6" id="KW-1133">Transmembrane helix</keyword>
<dbReference type="PANTHER" id="PTHR21257">
    <property type="entry name" value="DELTA(14)-STEROL REDUCTASE"/>
    <property type="match status" value="1"/>
</dbReference>
<dbReference type="PROSITE" id="PS50244">
    <property type="entry name" value="S5A_REDUCTASE"/>
    <property type="match status" value="1"/>
</dbReference>
<evidence type="ECO:0008006" key="9">
    <source>
        <dbReference type="Google" id="ProtNLM"/>
    </source>
</evidence>